<evidence type="ECO:0000256" key="1">
    <source>
        <dbReference type="ARBA" id="ARBA00004613"/>
    </source>
</evidence>
<evidence type="ECO:0000256" key="7">
    <source>
        <dbReference type="ARBA" id="ARBA00022801"/>
    </source>
</evidence>
<comment type="subcellular location">
    <subcellularLocation>
        <location evidence="1">Secreted</location>
    </subcellularLocation>
</comment>
<evidence type="ECO:0000313" key="14">
    <source>
        <dbReference type="Proteomes" id="UP001381693"/>
    </source>
</evidence>
<organism evidence="13 14">
    <name type="scientific">Halocaridina rubra</name>
    <name type="common">Hawaiian red shrimp</name>
    <dbReference type="NCBI Taxonomy" id="373956"/>
    <lineage>
        <taxon>Eukaryota</taxon>
        <taxon>Metazoa</taxon>
        <taxon>Ecdysozoa</taxon>
        <taxon>Arthropoda</taxon>
        <taxon>Crustacea</taxon>
        <taxon>Multicrustacea</taxon>
        <taxon>Malacostraca</taxon>
        <taxon>Eumalacostraca</taxon>
        <taxon>Eucarida</taxon>
        <taxon>Decapoda</taxon>
        <taxon>Pleocyemata</taxon>
        <taxon>Caridea</taxon>
        <taxon>Atyoidea</taxon>
        <taxon>Atyidae</taxon>
        <taxon>Halocaridina</taxon>
    </lineage>
</organism>
<feature type="signal peptide" evidence="12">
    <location>
        <begin position="1"/>
        <end position="15"/>
    </location>
</feature>
<dbReference type="EC" id="3.4.16.-" evidence="10"/>
<dbReference type="PROSITE" id="PS00131">
    <property type="entry name" value="CARBOXYPEPT_SER_SER"/>
    <property type="match status" value="1"/>
</dbReference>
<feature type="chain" id="PRO_5042932235" description="Carboxypeptidase" evidence="12">
    <location>
        <begin position="16"/>
        <end position="546"/>
    </location>
</feature>
<dbReference type="GO" id="GO:0005576">
    <property type="term" value="C:extracellular region"/>
    <property type="evidence" value="ECO:0007669"/>
    <property type="project" value="UniProtKB-SubCell"/>
</dbReference>
<dbReference type="InterPro" id="IPR018202">
    <property type="entry name" value="Ser_caboxypep_ser_AS"/>
</dbReference>
<accession>A0AAN8WKM2</accession>
<keyword evidence="3" id="KW-0964">Secreted</keyword>
<feature type="region of interest" description="Disordered" evidence="11">
    <location>
        <begin position="447"/>
        <end position="546"/>
    </location>
</feature>
<keyword evidence="5 10" id="KW-0645">Protease</keyword>
<dbReference type="AlphaFoldDB" id="A0AAN8WKM2"/>
<comment type="function">
    <text evidence="9">May be involved in vascular wall and kidney homeostasis.</text>
</comment>
<evidence type="ECO:0000256" key="10">
    <source>
        <dbReference type="RuleBase" id="RU361156"/>
    </source>
</evidence>
<dbReference type="EMBL" id="JAXCGZ010022708">
    <property type="protein sequence ID" value="KAK7026483.1"/>
    <property type="molecule type" value="Genomic_DNA"/>
</dbReference>
<evidence type="ECO:0000256" key="4">
    <source>
        <dbReference type="ARBA" id="ARBA00022645"/>
    </source>
</evidence>
<dbReference type="PRINTS" id="PR00724">
    <property type="entry name" value="CRBOXYPTASEC"/>
</dbReference>
<gene>
    <name evidence="13" type="primary">SCPEP1_2</name>
    <name evidence="13" type="ORF">SK128_024396</name>
</gene>
<dbReference type="Proteomes" id="UP001381693">
    <property type="component" value="Unassembled WGS sequence"/>
</dbReference>
<dbReference type="PANTHER" id="PTHR11802">
    <property type="entry name" value="SERINE PROTEASE FAMILY S10 SERINE CARBOXYPEPTIDASE"/>
    <property type="match status" value="1"/>
</dbReference>
<evidence type="ECO:0000256" key="9">
    <source>
        <dbReference type="ARBA" id="ARBA00055847"/>
    </source>
</evidence>
<evidence type="ECO:0000256" key="2">
    <source>
        <dbReference type="ARBA" id="ARBA00009431"/>
    </source>
</evidence>
<protein>
    <recommendedName>
        <fullName evidence="10">Carboxypeptidase</fullName>
        <ecNumber evidence="10">3.4.16.-</ecNumber>
    </recommendedName>
</protein>
<keyword evidence="4 10" id="KW-0121">Carboxypeptidase</keyword>
<dbReference type="PANTHER" id="PTHR11802:SF3">
    <property type="entry name" value="RETINOID-INDUCIBLE SERINE CARBOXYPEPTIDASE"/>
    <property type="match status" value="1"/>
</dbReference>
<keyword evidence="6 12" id="KW-0732">Signal</keyword>
<dbReference type="FunFam" id="3.40.50.1820:FF:000075">
    <property type="entry name" value="Carboxypeptidase"/>
    <property type="match status" value="1"/>
</dbReference>
<keyword evidence="14" id="KW-1185">Reference proteome</keyword>
<dbReference type="Pfam" id="PF00450">
    <property type="entry name" value="Peptidase_S10"/>
    <property type="match status" value="1"/>
</dbReference>
<dbReference type="GO" id="GO:0004185">
    <property type="term" value="F:serine-type carboxypeptidase activity"/>
    <property type="evidence" value="ECO:0007669"/>
    <property type="project" value="UniProtKB-UniRule"/>
</dbReference>
<evidence type="ECO:0000256" key="12">
    <source>
        <dbReference type="SAM" id="SignalP"/>
    </source>
</evidence>
<evidence type="ECO:0000256" key="3">
    <source>
        <dbReference type="ARBA" id="ARBA00022525"/>
    </source>
</evidence>
<dbReference type="InterPro" id="IPR001563">
    <property type="entry name" value="Peptidase_S10"/>
</dbReference>
<keyword evidence="8" id="KW-0325">Glycoprotein</keyword>
<dbReference type="InterPro" id="IPR029058">
    <property type="entry name" value="AB_hydrolase_fold"/>
</dbReference>
<dbReference type="GO" id="GO:0006508">
    <property type="term" value="P:proteolysis"/>
    <property type="evidence" value="ECO:0007669"/>
    <property type="project" value="UniProtKB-KW"/>
</dbReference>
<dbReference type="Gene3D" id="3.40.50.1820">
    <property type="entry name" value="alpha/beta hydrolase"/>
    <property type="match status" value="1"/>
</dbReference>
<evidence type="ECO:0000256" key="11">
    <source>
        <dbReference type="SAM" id="MobiDB-lite"/>
    </source>
</evidence>
<keyword evidence="7 10" id="KW-0378">Hydrolase</keyword>
<evidence type="ECO:0000313" key="13">
    <source>
        <dbReference type="EMBL" id="KAK7026483.1"/>
    </source>
</evidence>
<name>A0AAN8WKM2_HALRR</name>
<proteinExistence type="inferred from homology"/>
<comment type="caution">
    <text evidence="13">The sequence shown here is derived from an EMBL/GenBank/DDBJ whole genome shotgun (WGS) entry which is preliminary data.</text>
</comment>
<feature type="compositionally biased region" description="Basic and acidic residues" evidence="11">
    <location>
        <begin position="447"/>
        <end position="492"/>
    </location>
</feature>
<sequence>MKFLLLLSLIALASAASAGTKARLQEEWGYVTVRPQAHMFWVLYHVDQDGDYTTFPLIMWLQGGPGASGVGYGNFVELGPYDINGNLREYAWTKKANLLFVDNPVGAGYSYVESDTAYTTDNQQIAADLVECVKGVFANNTDLTLMPFFVYAESYGGKMAADFALAFDAAIKNGEVVSDFRGVALGDSWISPMDSVNTWGQYLYQMGFVNSKGLNTIDAAAARTQAEVDAGNWEQATNEWGNTEVVIMLVAHNPNFYNVLATEDIYKNTLKNRSRDLSYMTPQVRHLYSHHVLGRYGITRDALDDFMNGPQADAWGIPPGVVWDGQGGFTFDHLSGDFMKPVIDSVAQLLDQTSLHVAVFTGDLDLICDTPGTYRWIENMQWVDKPNWEAASNDAAYITAYSAHAATVQRSGQFSVFTILRSGHMVPMDAPEMSHLMIDMITGFTNEGKKAPKPIKETKHEAPKASEPKVPKTASETKPREVPKPTETKPAETSKPSETIPEGVHPKVKVGHNPIRAQVVRTHANPATPTGKKIQSLKAKKQVPKK</sequence>
<evidence type="ECO:0000256" key="6">
    <source>
        <dbReference type="ARBA" id="ARBA00022729"/>
    </source>
</evidence>
<evidence type="ECO:0000256" key="8">
    <source>
        <dbReference type="ARBA" id="ARBA00023180"/>
    </source>
</evidence>
<evidence type="ECO:0000256" key="5">
    <source>
        <dbReference type="ARBA" id="ARBA00022670"/>
    </source>
</evidence>
<dbReference type="SUPFAM" id="SSF53474">
    <property type="entry name" value="alpha/beta-Hydrolases"/>
    <property type="match status" value="1"/>
</dbReference>
<reference evidence="13 14" key="1">
    <citation type="submission" date="2023-11" db="EMBL/GenBank/DDBJ databases">
        <title>Halocaridina rubra genome assembly.</title>
        <authorList>
            <person name="Smith C."/>
        </authorList>
    </citation>
    <scope>NUCLEOTIDE SEQUENCE [LARGE SCALE GENOMIC DNA]</scope>
    <source>
        <strain evidence="13">EP-1</strain>
        <tissue evidence="13">Whole</tissue>
    </source>
</reference>
<comment type="similarity">
    <text evidence="2 10">Belongs to the peptidase S10 family.</text>
</comment>